<proteinExistence type="predicted"/>
<dbReference type="Proteomes" id="UP001054252">
    <property type="component" value="Unassembled WGS sequence"/>
</dbReference>
<feature type="chain" id="PRO_5043988833" evidence="1">
    <location>
        <begin position="22"/>
        <end position="101"/>
    </location>
</feature>
<dbReference type="EMBL" id="BPVZ01000078">
    <property type="protein sequence ID" value="GKV28171.1"/>
    <property type="molecule type" value="Genomic_DNA"/>
</dbReference>
<evidence type="ECO:0000313" key="3">
    <source>
        <dbReference type="Proteomes" id="UP001054252"/>
    </source>
</evidence>
<gene>
    <name evidence="2" type="ORF">SLEP1_g37255</name>
</gene>
<dbReference type="PANTHER" id="PTHR36312">
    <property type="entry name" value="THIONIN-LIKE PROTEIN 1"/>
    <property type="match status" value="1"/>
</dbReference>
<organism evidence="2 3">
    <name type="scientific">Rubroshorea leprosula</name>
    <dbReference type="NCBI Taxonomy" id="152421"/>
    <lineage>
        <taxon>Eukaryota</taxon>
        <taxon>Viridiplantae</taxon>
        <taxon>Streptophyta</taxon>
        <taxon>Embryophyta</taxon>
        <taxon>Tracheophyta</taxon>
        <taxon>Spermatophyta</taxon>
        <taxon>Magnoliopsida</taxon>
        <taxon>eudicotyledons</taxon>
        <taxon>Gunneridae</taxon>
        <taxon>Pentapetalae</taxon>
        <taxon>rosids</taxon>
        <taxon>malvids</taxon>
        <taxon>Malvales</taxon>
        <taxon>Dipterocarpaceae</taxon>
        <taxon>Rubroshorea</taxon>
    </lineage>
</organism>
<comment type="caution">
    <text evidence="2">The sequence shown here is derived from an EMBL/GenBank/DDBJ whole genome shotgun (WGS) entry which is preliminary data.</text>
</comment>
<protein>
    <submittedName>
        <fullName evidence="2">Uncharacterized protein</fullName>
    </submittedName>
</protein>
<dbReference type="InterPro" id="IPR038975">
    <property type="entry name" value="THNL"/>
</dbReference>
<reference evidence="2 3" key="1">
    <citation type="journal article" date="2021" name="Commun. Biol.">
        <title>The genome of Shorea leprosula (Dipterocarpaceae) highlights the ecological relevance of drought in aseasonal tropical rainforests.</title>
        <authorList>
            <person name="Ng K.K.S."/>
            <person name="Kobayashi M.J."/>
            <person name="Fawcett J.A."/>
            <person name="Hatakeyama M."/>
            <person name="Paape T."/>
            <person name="Ng C.H."/>
            <person name="Ang C.C."/>
            <person name="Tnah L.H."/>
            <person name="Lee C.T."/>
            <person name="Nishiyama T."/>
            <person name="Sese J."/>
            <person name="O'Brien M.J."/>
            <person name="Copetti D."/>
            <person name="Mohd Noor M.I."/>
            <person name="Ong R.C."/>
            <person name="Putra M."/>
            <person name="Sireger I.Z."/>
            <person name="Indrioko S."/>
            <person name="Kosugi Y."/>
            <person name="Izuno A."/>
            <person name="Isagi Y."/>
            <person name="Lee S.L."/>
            <person name="Shimizu K.K."/>
        </authorList>
    </citation>
    <scope>NUCLEOTIDE SEQUENCE [LARGE SCALE GENOMIC DNA]</scope>
    <source>
        <strain evidence="2">214</strain>
    </source>
</reference>
<sequence length="101" mass="11066">MSPSTVIVLALMLIFAGYATADFSRICLDNCEKKCTDPKTQEACHQDCVRKCIPPNISDANDVYYCKVGCAIDQCTQFGKDVRKVGSCVDNCFSNICGKHS</sequence>
<keyword evidence="1" id="KW-0732">Signal</keyword>
<evidence type="ECO:0000256" key="1">
    <source>
        <dbReference type="SAM" id="SignalP"/>
    </source>
</evidence>
<dbReference type="PANTHER" id="PTHR36312:SF1">
    <property type="entry name" value="OS01G0594500 PROTEIN"/>
    <property type="match status" value="1"/>
</dbReference>
<keyword evidence="3" id="KW-1185">Reference proteome</keyword>
<evidence type="ECO:0000313" key="2">
    <source>
        <dbReference type="EMBL" id="GKV28171.1"/>
    </source>
</evidence>
<accession>A0AAV5KUC1</accession>
<name>A0AAV5KUC1_9ROSI</name>
<feature type="signal peptide" evidence="1">
    <location>
        <begin position="1"/>
        <end position="21"/>
    </location>
</feature>
<dbReference type="AlphaFoldDB" id="A0AAV5KUC1"/>